<reference evidence="2" key="1">
    <citation type="submission" date="2017-11" db="EMBL/GenBank/DDBJ databases">
        <authorList>
            <person name="Lima N.C."/>
            <person name="Parody-Merino A.M."/>
            <person name="Battley P.F."/>
            <person name="Fidler A.E."/>
            <person name="Prosdocimi F."/>
        </authorList>
    </citation>
    <scope>NUCLEOTIDE SEQUENCE [LARGE SCALE GENOMIC DNA]</scope>
</reference>
<protein>
    <submittedName>
        <fullName evidence="1">Uncharacterized protein</fullName>
    </submittedName>
</protein>
<reference evidence="2" key="2">
    <citation type="submission" date="2017-12" db="EMBL/GenBank/DDBJ databases">
        <title>Genome sequence of the Bar-tailed Godwit (Limosa lapponica baueri).</title>
        <authorList>
            <person name="Lima N.C.B."/>
            <person name="Parody-Merino A.M."/>
            <person name="Battley P.F."/>
            <person name="Fidler A.E."/>
            <person name="Prosdocimi F."/>
        </authorList>
    </citation>
    <scope>NUCLEOTIDE SEQUENCE [LARGE SCALE GENOMIC DNA]</scope>
</reference>
<organism evidence="1 2">
    <name type="scientific">Limosa lapponica baueri</name>
    <dbReference type="NCBI Taxonomy" id="1758121"/>
    <lineage>
        <taxon>Eukaryota</taxon>
        <taxon>Metazoa</taxon>
        <taxon>Chordata</taxon>
        <taxon>Craniata</taxon>
        <taxon>Vertebrata</taxon>
        <taxon>Euteleostomi</taxon>
        <taxon>Archelosauria</taxon>
        <taxon>Archosauria</taxon>
        <taxon>Dinosauria</taxon>
        <taxon>Saurischia</taxon>
        <taxon>Theropoda</taxon>
        <taxon>Coelurosauria</taxon>
        <taxon>Aves</taxon>
        <taxon>Neognathae</taxon>
        <taxon>Neoaves</taxon>
        <taxon>Charadriiformes</taxon>
        <taxon>Scolopacidae</taxon>
        <taxon>Limosa</taxon>
    </lineage>
</organism>
<proteinExistence type="predicted"/>
<gene>
    <name evidence="1" type="ORF">llap_11811</name>
</gene>
<dbReference type="Proteomes" id="UP000233556">
    <property type="component" value="Unassembled WGS sequence"/>
</dbReference>
<name>A0A2I0TVR1_LIMLA</name>
<evidence type="ECO:0000313" key="1">
    <source>
        <dbReference type="EMBL" id="PKU37887.1"/>
    </source>
</evidence>
<accession>A0A2I0TVR1</accession>
<dbReference type="EMBL" id="KZ506940">
    <property type="protein sequence ID" value="PKU37887.1"/>
    <property type="molecule type" value="Genomic_DNA"/>
</dbReference>
<dbReference type="AlphaFoldDB" id="A0A2I0TVR1"/>
<sequence>MKTVTASDEYQAPFHVTRPPEREAVWRIDERLYRNSRGFILNCTDLLGHPGEVTSLYALVHPFAKGG</sequence>
<evidence type="ECO:0000313" key="2">
    <source>
        <dbReference type="Proteomes" id="UP000233556"/>
    </source>
</evidence>
<keyword evidence="2" id="KW-1185">Reference proteome</keyword>